<gene>
    <name evidence="7" type="ORF">CLV43_10746</name>
</gene>
<dbReference type="InterPro" id="IPR050109">
    <property type="entry name" value="HTH-type_TetR-like_transc_reg"/>
</dbReference>
<dbReference type="AlphaFoldDB" id="A0A2T0T1H3"/>
<dbReference type="InterPro" id="IPR001647">
    <property type="entry name" value="HTH_TetR"/>
</dbReference>
<dbReference type="PRINTS" id="PR00455">
    <property type="entry name" value="HTHTETR"/>
</dbReference>
<name>A0A2T0T1H3_9PSEU</name>
<feature type="domain" description="HTH tetR-type" evidence="6">
    <location>
        <begin position="6"/>
        <end position="66"/>
    </location>
</feature>
<dbReference type="PANTHER" id="PTHR30055">
    <property type="entry name" value="HTH-TYPE TRANSCRIPTIONAL REGULATOR RUTR"/>
    <property type="match status" value="1"/>
</dbReference>
<sequence>MGRWEPGADSRLREAAMELFLDRGFEQTMVADIAERAGVTARTFFRHFTDKREVLFDGSPDLLERSLAALESAPATTSVLDAVALALDAVAGLIGGDREYSKQRQAVIMANPELQERELIKLAHMSGALAAGLRRRGAEASEAELAAEAGLAVYRVAYAQWVDAAEDGDLRDVIRESMARLRSLTAGATPDQPSTAPDSDTVGTGVLQGVERPS</sequence>
<feature type="compositionally biased region" description="Polar residues" evidence="5">
    <location>
        <begin position="191"/>
        <end position="202"/>
    </location>
</feature>
<evidence type="ECO:0000259" key="6">
    <source>
        <dbReference type="PROSITE" id="PS50977"/>
    </source>
</evidence>
<dbReference type="InterPro" id="IPR041347">
    <property type="entry name" value="MftR_C"/>
</dbReference>
<evidence type="ECO:0000313" key="8">
    <source>
        <dbReference type="Proteomes" id="UP000239494"/>
    </source>
</evidence>
<dbReference type="Pfam" id="PF00440">
    <property type="entry name" value="TetR_N"/>
    <property type="match status" value="1"/>
</dbReference>
<dbReference type="GO" id="GO:0003700">
    <property type="term" value="F:DNA-binding transcription factor activity"/>
    <property type="evidence" value="ECO:0007669"/>
    <property type="project" value="TreeGrafter"/>
</dbReference>
<dbReference type="PANTHER" id="PTHR30055:SF238">
    <property type="entry name" value="MYCOFACTOCIN BIOSYNTHESIS TRANSCRIPTIONAL REGULATOR MFTR-RELATED"/>
    <property type="match status" value="1"/>
</dbReference>
<reference evidence="7 8" key="1">
    <citation type="submission" date="2018-03" db="EMBL/GenBank/DDBJ databases">
        <title>Genomic Encyclopedia of Archaeal and Bacterial Type Strains, Phase II (KMG-II): from individual species to whole genera.</title>
        <authorList>
            <person name="Goeker M."/>
        </authorList>
    </citation>
    <scope>NUCLEOTIDE SEQUENCE [LARGE SCALE GENOMIC DNA]</scope>
    <source>
        <strain evidence="7 8">DSM 44720</strain>
    </source>
</reference>
<keyword evidence="2 4" id="KW-0238">DNA-binding</keyword>
<feature type="DNA-binding region" description="H-T-H motif" evidence="4">
    <location>
        <begin position="29"/>
        <end position="48"/>
    </location>
</feature>
<dbReference type="Pfam" id="PF17754">
    <property type="entry name" value="TetR_C_14"/>
    <property type="match status" value="1"/>
</dbReference>
<evidence type="ECO:0000313" key="7">
    <source>
        <dbReference type="EMBL" id="PRY39463.1"/>
    </source>
</evidence>
<dbReference type="Proteomes" id="UP000239494">
    <property type="component" value="Unassembled WGS sequence"/>
</dbReference>
<comment type="caution">
    <text evidence="7">The sequence shown here is derived from an EMBL/GenBank/DDBJ whole genome shotgun (WGS) entry which is preliminary data.</text>
</comment>
<evidence type="ECO:0000256" key="5">
    <source>
        <dbReference type="SAM" id="MobiDB-lite"/>
    </source>
</evidence>
<dbReference type="PROSITE" id="PS50977">
    <property type="entry name" value="HTH_TETR_2"/>
    <property type="match status" value="1"/>
</dbReference>
<organism evidence="7 8">
    <name type="scientific">Umezawaea tangerina</name>
    <dbReference type="NCBI Taxonomy" id="84725"/>
    <lineage>
        <taxon>Bacteria</taxon>
        <taxon>Bacillati</taxon>
        <taxon>Actinomycetota</taxon>
        <taxon>Actinomycetes</taxon>
        <taxon>Pseudonocardiales</taxon>
        <taxon>Pseudonocardiaceae</taxon>
        <taxon>Umezawaea</taxon>
    </lineage>
</organism>
<dbReference type="EMBL" id="PVTF01000007">
    <property type="protein sequence ID" value="PRY39463.1"/>
    <property type="molecule type" value="Genomic_DNA"/>
</dbReference>
<dbReference type="Gene3D" id="1.10.357.10">
    <property type="entry name" value="Tetracycline Repressor, domain 2"/>
    <property type="match status" value="1"/>
</dbReference>
<evidence type="ECO:0000256" key="1">
    <source>
        <dbReference type="ARBA" id="ARBA00023015"/>
    </source>
</evidence>
<dbReference type="RefSeq" id="WP_106189421.1">
    <property type="nucleotide sequence ID" value="NZ_PVTF01000007.1"/>
</dbReference>
<dbReference type="GO" id="GO:0000976">
    <property type="term" value="F:transcription cis-regulatory region binding"/>
    <property type="evidence" value="ECO:0007669"/>
    <property type="project" value="TreeGrafter"/>
</dbReference>
<evidence type="ECO:0000256" key="4">
    <source>
        <dbReference type="PROSITE-ProRule" id="PRU00335"/>
    </source>
</evidence>
<dbReference type="OrthoDB" id="4746440at2"/>
<feature type="region of interest" description="Disordered" evidence="5">
    <location>
        <begin position="184"/>
        <end position="214"/>
    </location>
</feature>
<keyword evidence="8" id="KW-1185">Reference proteome</keyword>
<protein>
    <submittedName>
        <fullName evidence="7">TetR family transcriptional regulator</fullName>
    </submittedName>
</protein>
<dbReference type="SUPFAM" id="SSF46689">
    <property type="entry name" value="Homeodomain-like"/>
    <property type="match status" value="1"/>
</dbReference>
<evidence type="ECO:0000256" key="2">
    <source>
        <dbReference type="ARBA" id="ARBA00023125"/>
    </source>
</evidence>
<proteinExistence type="predicted"/>
<evidence type="ECO:0000256" key="3">
    <source>
        <dbReference type="ARBA" id="ARBA00023163"/>
    </source>
</evidence>
<accession>A0A2T0T1H3</accession>
<dbReference type="InterPro" id="IPR009057">
    <property type="entry name" value="Homeodomain-like_sf"/>
</dbReference>
<keyword evidence="3" id="KW-0804">Transcription</keyword>
<keyword evidence="1" id="KW-0805">Transcription regulation</keyword>